<evidence type="ECO:0000313" key="2">
    <source>
        <dbReference type="Proteomes" id="UP000215027"/>
    </source>
</evidence>
<organism evidence="1 2">
    <name type="scientific">Candidatus Promineifilum breve</name>
    <dbReference type="NCBI Taxonomy" id="1806508"/>
    <lineage>
        <taxon>Bacteria</taxon>
        <taxon>Bacillati</taxon>
        <taxon>Chloroflexota</taxon>
        <taxon>Ardenticatenia</taxon>
        <taxon>Candidatus Promineifilales</taxon>
        <taxon>Candidatus Promineifilaceae</taxon>
        <taxon>Candidatus Promineifilum</taxon>
    </lineage>
</organism>
<dbReference type="RefSeq" id="WP_095043467.1">
    <property type="nucleotide sequence ID" value="NZ_LN890655.1"/>
</dbReference>
<reference evidence="1" key="1">
    <citation type="submission" date="2016-01" db="EMBL/GenBank/DDBJ databases">
        <authorList>
            <person name="Mcilroy J.S."/>
            <person name="Karst M S."/>
            <person name="Albertsen M."/>
        </authorList>
    </citation>
    <scope>NUCLEOTIDE SEQUENCE</scope>
    <source>
        <strain evidence="1">Cfx-K</strain>
    </source>
</reference>
<dbReference type="AlphaFoldDB" id="A0A160T1Y4"/>
<dbReference type="GO" id="GO:0006355">
    <property type="term" value="P:regulation of DNA-templated transcription"/>
    <property type="evidence" value="ECO:0007669"/>
    <property type="project" value="InterPro"/>
</dbReference>
<dbReference type="KEGG" id="pbf:CFX0092_A2193"/>
<name>A0A160T1Y4_9CHLR</name>
<dbReference type="OrthoDB" id="73061at2"/>
<keyword evidence="2" id="KW-1185">Reference proteome</keyword>
<dbReference type="Proteomes" id="UP000215027">
    <property type="component" value="Chromosome I"/>
</dbReference>
<sequence length="78" mass="8681">MKTAISIPDPIFEEAEGLATRLGMSRSQLYATAVAQFVEAHREEAILAALNEVYAENDSAVDPVLNQLQWLALPHEEW</sequence>
<evidence type="ECO:0000313" key="1">
    <source>
        <dbReference type="EMBL" id="CUS04071.2"/>
    </source>
</evidence>
<dbReference type="Gene3D" id="1.10.1220.10">
    <property type="entry name" value="Met repressor-like"/>
    <property type="match status" value="1"/>
</dbReference>
<dbReference type="InterPro" id="IPR013321">
    <property type="entry name" value="Arc_rbn_hlx_hlx"/>
</dbReference>
<accession>A0A160T1Y4</accession>
<proteinExistence type="predicted"/>
<gene>
    <name evidence="1" type="ORF">CFX0092_A2193</name>
</gene>
<protein>
    <submittedName>
        <fullName evidence="1">Integron gene cassette protein</fullName>
    </submittedName>
</protein>
<dbReference type="EMBL" id="LN890655">
    <property type="protein sequence ID" value="CUS04071.2"/>
    <property type="molecule type" value="Genomic_DNA"/>
</dbReference>